<dbReference type="OrthoDB" id="9812295at2"/>
<sequence>MLDILTICGSLRKGSYNAALIRALPALAPAGMTFTASPSIADIPHYDFDVQTGGFPASVTAFADAIRSADGIIIVSPEYNWTIPGTLKNAIDWVSRMKEQPFKGKPVALQSASIALLGGSRAQYHMRQCLVSVDAHCFGRPEVIVTHANQKFDEKTLEFTDQQGQDIVRQQLEAFAVFVKQING</sequence>
<gene>
    <name evidence="1" type="ORF">CAK95_00175</name>
</gene>
<keyword evidence="2" id="KW-1185">Reference proteome</keyword>
<evidence type="ECO:0000313" key="1">
    <source>
        <dbReference type="EMBL" id="ARP97664.1"/>
    </source>
</evidence>
<dbReference type="InterPro" id="IPR005025">
    <property type="entry name" value="FMN_Rdtase-like_dom"/>
</dbReference>
<dbReference type="PANTHER" id="PTHR30543">
    <property type="entry name" value="CHROMATE REDUCTASE"/>
    <property type="match status" value="1"/>
</dbReference>
<dbReference type="InterPro" id="IPR050712">
    <property type="entry name" value="NAD(P)H-dep_reductase"/>
</dbReference>
<protein>
    <submittedName>
        <fullName evidence="1">Uncharacterized protein</fullName>
    </submittedName>
</protein>
<dbReference type="Pfam" id="PF03358">
    <property type="entry name" value="FMN_red"/>
    <property type="match status" value="1"/>
</dbReference>
<dbReference type="SUPFAM" id="SSF52218">
    <property type="entry name" value="Flavoproteins"/>
    <property type="match status" value="1"/>
</dbReference>
<organism evidence="1 2">
    <name type="scientific">Pseudorhodoplanes sinuspersici</name>
    <dbReference type="NCBI Taxonomy" id="1235591"/>
    <lineage>
        <taxon>Bacteria</taxon>
        <taxon>Pseudomonadati</taxon>
        <taxon>Pseudomonadota</taxon>
        <taxon>Alphaproteobacteria</taxon>
        <taxon>Hyphomicrobiales</taxon>
        <taxon>Pseudorhodoplanes</taxon>
    </lineage>
</organism>
<name>A0A1W6ZLK5_9HYPH</name>
<dbReference type="RefSeq" id="WP_086085984.1">
    <property type="nucleotide sequence ID" value="NZ_CP021112.1"/>
</dbReference>
<reference evidence="1 2" key="1">
    <citation type="submission" date="2017-05" db="EMBL/GenBank/DDBJ databases">
        <title>Full genome sequence of Pseudorhodoplanes sinuspersici.</title>
        <authorList>
            <person name="Dastgheib S.M.M."/>
            <person name="Shavandi M."/>
            <person name="Tirandaz H."/>
        </authorList>
    </citation>
    <scope>NUCLEOTIDE SEQUENCE [LARGE SCALE GENOMIC DNA]</scope>
    <source>
        <strain evidence="1 2">RIPI110</strain>
    </source>
</reference>
<dbReference type="EMBL" id="CP021112">
    <property type="protein sequence ID" value="ARP97664.1"/>
    <property type="molecule type" value="Genomic_DNA"/>
</dbReference>
<dbReference type="GO" id="GO:0016491">
    <property type="term" value="F:oxidoreductase activity"/>
    <property type="evidence" value="ECO:0007669"/>
    <property type="project" value="InterPro"/>
</dbReference>
<dbReference type="KEGG" id="psin:CAK95_00175"/>
<dbReference type="PANTHER" id="PTHR30543:SF21">
    <property type="entry name" value="NAD(P)H-DEPENDENT FMN REDUCTASE LOT6"/>
    <property type="match status" value="1"/>
</dbReference>
<dbReference type="Gene3D" id="3.40.50.360">
    <property type="match status" value="1"/>
</dbReference>
<dbReference type="GO" id="GO:0005829">
    <property type="term" value="C:cytosol"/>
    <property type="evidence" value="ECO:0007669"/>
    <property type="project" value="TreeGrafter"/>
</dbReference>
<dbReference type="InterPro" id="IPR029039">
    <property type="entry name" value="Flavoprotein-like_sf"/>
</dbReference>
<evidence type="ECO:0000313" key="2">
    <source>
        <dbReference type="Proteomes" id="UP000194137"/>
    </source>
</evidence>
<dbReference type="STRING" id="1235591.CAK95_00175"/>
<dbReference type="GO" id="GO:0010181">
    <property type="term" value="F:FMN binding"/>
    <property type="evidence" value="ECO:0007669"/>
    <property type="project" value="TreeGrafter"/>
</dbReference>
<dbReference type="AlphaFoldDB" id="A0A1W6ZLK5"/>
<accession>A0A1W6ZLK5</accession>
<dbReference type="Proteomes" id="UP000194137">
    <property type="component" value="Chromosome"/>
</dbReference>
<proteinExistence type="predicted"/>